<feature type="transmembrane region" description="Helical" evidence="1">
    <location>
        <begin position="7"/>
        <end position="27"/>
    </location>
</feature>
<dbReference type="EMBL" id="MGIR01000001">
    <property type="protein sequence ID" value="OGM91701.1"/>
    <property type="molecule type" value="Genomic_DNA"/>
</dbReference>
<evidence type="ECO:0000313" key="2">
    <source>
        <dbReference type="EMBL" id="OGM91701.1"/>
    </source>
</evidence>
<dbReference type="Proteomes" id="UP000178946">
    <property type="component" value="Unassembled WGS sequence"/>
</dbReference>
<organism evidence="2 3">
    <name type="scientific">Candidatus Wolfebacteria bacterium RIFCSPLOWO2_01_FULL_45_19</name>
    <dbReference type="NCBI Taxonomy" id="1802557"/>
    <lineage>
        <taxon>Bacteria</taxon>
        <taxon>Candidatus Wolfeibacteriota</taxon>
    </lineage>
</organism>
<evidence type="ECO:0000313" key="3">
    <source>
        <dbReference type="Proteomes" id="UP000178946"/>
    </source>
</evidence>
<reference evidence="2 3" key="1">
    <citation type="journal article" date="2016" name="Nat. Commun.">
        <title>Thousands of microbial genomes shed light on interconnected biogeochemical processes in an aquifer system.</title>
        <authorList>
            <person name="Anantharaman K."/>
            <person name="Brown C.T."/>
            <person name="Hug L.A."/>
            <person name="Sharon I."/>
            <person name="Castelle C.J."/>
            <person name="Probst A.J."/>
            <person name="Thomas B.C."/>
            <person name="Singh A."/>
            <person name="Wilkins M.J."/>
            <person name="Karaoz U."/>
            <person name="Brodie E.L."/>
            <person name="Williams K.H."/>
            <person name="Hubbard S.S."/>
            <person name="Banfield J.F."/>
        </authorList>
    </citation>
    <scope>NUCLEOTIDE SEQUENCE [LARGE SCALE GENOMIC DNA]</scope>
</reference>
<feature type="transmembrane region" description="Helical" evidence="1">
    <location>
        <begin position="118"/>
        <end position="138"/>
    </location>
</feature>
<dbReference type="STRING" id="1802557.A3A20_02080"/>
<dbReference type="AlphaFoldDB" id="A0A1F8DSV4"/>
<proteinExistence type="predicted"/>
<comment type="caution">
    <text evidence="2">The sequence shown here is derived from an EMBL/GenBank/DDBJ whole genome shotgun (WGS) entry which is preliminary data.</text>
</comment>
<feature type="transmembrane region" description="Helical" evidence="1">
    <location>
        <begin position="188"/>
        <end position="213"/>
    </location>
</feature>
<gene>
    <name evidence="2" type="ORF">A3A20_02080</name>
</gene>
<feature type="transmembrane region" description="Helical" evidence="1">
    <location>
        <begin position="159"/>
        <end position="176"/>
    </location>
</feature>
<accession>A0A1F8DSV4</accession>
<evidence type="ECO:0000256" key="1">
    <source>
        <dbReference type="SAM" id="Phobius"/>
    </source>
</evidence>
<keyword evidence="1" id="KW-1133">Transmembrane helix</keyword>
<sequence>MEEKSPWRKVIAVATAILLFSAGYLWLRRFGTPFLEVYIKLLFPAVAVTGTALLSISFLLGPMARFWPSRFVPLLPLRKHYGLAGFFLIAFHVIWGLVRISPANYSRYFDASGALTPVAELSMFLGVLGFMIFTIVALTSLPSIIERLLRDEWKIFQRLGYLALFFGLLHFTLIKWKGWLAFDSWPFYLPTLSFLLFVFIVFVFVMRLLAIIFPQKPQE</sequence>
<feature type="transmembrane region" description="Helical" evidence="1">
    <location>
        <begin position="81"/>
        <end position="98"/>
    </location>
</feature>
<keyword evidence="1" id="KW-0472">Membrane</keyword>
<protein>
    <submittedName>
        <fullName evidence="2">Uncharacterized protein</fullName>
    </submittedName>
</protein>
<keyword evidence="1" id="KW-0812">Transmembrane</keyword>
<name>A0A1F8DSV4_9BACT</name>
<feature type="transmembrane region" description="Helical" evidence="1">
    <location>
        <begin position="39"/>
        <end position="60"/>
    </location>
</feature>